<dbReference type="InterPro" id="IPR034862">
    <property type="entry name" value="Fungal_Mei2-like_RRM3"/>
</dbReference>
<evidence type="ECO:0000256" key="1">
    <source>
        <dbReference type="ARBA" id="ARBA00022884"/>
    </source>
</evidence>
<evidence type="ECO:0000256" key="3">
    <source>
        <dbReference type="SAM" id="MobiDB-lite"/>
    </source>
</evidence>
<dbReference type="InterPro" id="IPR000504">
    <property type="entry name" value="RRM_dom"/>
</dbReference>
<reference evidence="5" key="1">
    <citation type="submission" date="2020-10" db="EMBL/GenBank/DDBJ databases">
        <authorList>
            <person name="Muller C M."/>
        </authorList>
    </citation>
    <scope>NUCLEOTIDE SEQUENCE</scope>
    <source>
        <strain evidence="5">THUN-12</strain>
    </source>
</reference>
<proteinExistence type="predicted"/>
<name>A0A9W4CU18_BLUGR</name>
<dbReference type="Proteomes" id="UP000683417">
    <property type="component" value="Unassembled WGS sequence"/>
</dbReference>
<dbReference type="AlphaFoldDB" id="A0A9W4CU18"/>
<feature type="compositionally biased region" description="Basic and acidic residues" evidence="3">
    <location>
        <begin position="595"/>
        <end position="606"/>
    </location>
</feature>
<evidence type="ECO:0000256" key="2">
    <source>
        <dbReference type="PROSITE-ProRule" id="PRU00176"/>
    </source>
</evidence>
<dbReference type="PANTHER" id="PTHR23189">
    <property type="entry name" value="RNA RECOGNITION MOTIF-CONTAINING"/>
    <property type="match status" value="1"/>
</dbReference>
<dbReference type="CDD" id="cd12532">
    <property type="entry name" value="RRM3_MEI2_fungi"/>
    <property type="match status" value="1"/>
</dbReference>
<dbReference type="GO" id="GO:0003723">
    <property type="term" value="F:RNA binding"/>
    <property type="evidence" value="ECO:0007669"/>
    <property type="project" value="UniProtKB-UniRule"/>
</dbReference>
<sequence length="642" mass="72823">MTQITTPRDDGADPFVTHTNLSANALPFCPKVLPKLPLISSSFPIPGTTQHVEQIIGENENVEDFGCFSTSSSVTRNIKSFGSDKYDAALHVEKALTKARSYFKGTHCVINIHPDSWLRFSNIRDAIKIHEILRQESPEVPSQYISYADWMKVASPSKKSKSSEHEGQVVIKINYPLGFDYKQIEKEVRILLERDGRKLYASQKMPATAAGIYHLIAEFEDSSVTQDVVRRINRRVIAESAIINISLHEPDLAHEQILDKQCLTPNREQGLETPPSADDIVQTMSLDRVSYPQHGTYTPTYNSPYSHVTFNSGYMFAPSNLPLISPTPTPSKPNSRDLSISVMDMNNLNTLLTPSRSLSSPSRNFPDTKQLIPYTPQSNDRSLANRYKYESSTGRYGSGGRRNSLKATNCLSGKGRQSNGTHNMVDINRIREGADVRTTIMLRNIPNKIDQSTLKSILDETSHGKYDFAYLRIDFSNDCNVGYAFVNFIDPLHIIEFINARANQKWYRFRSQKVAEVSYATIQGRDCLIQKFRNSCVMLELPIFRPKLFYTFQDPLGRAGQEEPFPASDNPSKLRRSCENAEHVGLFAPNAGAQMRDEQRRRRSQYDRGTSLAERDSFDAYLTSPWNLDIFEKNHTYQTQRK</sequence>
<protein>
    <submittedName>
        <fullName evidence="5">BgTH12-04369</fullName>
    </submittedName>
</protein>
<feature type="region of interest" description="Disordered" evidence="3">
    <location>
        <begin position="590"/>
        <end position="610"/>
    </location>
</feature>
<organism evidence="5 6">
    <name type="scientific">Blumeria graminis f. sp. triticale</name>
    <dbReference type="NCBI Taxonomy" id="1689686"/>
    <lineage>
        <taxon>Eukaryota</taxon>
        <taxon>Fungi</taxon>
        <taxon>Dikarya</taxon>
        <taxon>Ascomycota</taxon>
        <taxon>Pezizomycotina</taxon>
        <taxon>Leotiomycetes</taxon>
        <taxon>Erysiphales</taxon>
        <taxon>Erysiphaceae</taxon>
        <taxon>Blumeria</taxon>
    </lineage>
</organism>
<dbReference type="EMBL" id="CAJHIT010000001">
    <property type="protein sequence ID" value="CAD6498708.1"/>
    <property type="molecule type" value="Genomic_DNA"/>
</dbReference>
<gene>
    <name evidence="5" type="ORF">BGTH12_LOCUS66</name>
</gene>
<accession>A0A9W4CU18</accession>
<evidence type="ECO:0000259" key="4">
    <source>
        <dbReference type="PROSITE" id="PS50102"/>
    </source>
</evidence>
<comment type="caution">
    <text evidence="5">The sequence shown here is derived from an EMBL/GenBank/DDBJ whole genome shotgun (WGS) entry which is preliminary data.</text>
</comment>
<evidence type="ECO:0000313" key="6">
    <source>
        <dbReference type="Proteomes" id="UP000683417"/>
    </source>
</evidence>
<dbReference type="InterPro" id="IPR007201">
    <property type="entry name" value="Mei2-like_Rrm_C"/>
</dbReference>
<dbReference type="Pfam" id="PF04059">
    <property type="entry name" value="RRM_2"/>
    <property type="match status" value="1"/>
</dbReference>
<feature type="compositionally biased region" description="Low complexity" evidence="3">
    <location>
        <begin position="353"/>
        <end position="364"/>
    </location>
</feature>
<feature type="domain" description="RRM" evidence="4">
    <location>
        <begin position="438"/>
        <end position="522"/>
    </location>
</feature>
<evidence type="ECO:0000313" key="5">
    <source>
        <dbReference type="EMBL" id="CAD6498708.1"/>
    </source>
</evidence>
<feature type="region of interest" description="Disordered" evidence="3">
    <location>
        <begin position="353"/>
        <end position="379"/>
    </location>
</feature>
<dbReference type="PROSITE" id="PS50102">
    <property type="entry name" value="RRM"/>
    <property type="match status" value="1"/>
</dbReference>
<keyword evidence="1 2" id="KW-0694">RNA-binding</keyword>